<dbReference type="Proteomes" id="UP000238823">
    <property type="component" value="Unassembled WGS sequence"/>
</dbReference>
<name>A0A2S9YJ53_9BACT</name>
<evidence type="ECO:0008006" key="3">
    <source>
        <dbReference type="Google" id="ProtNLM"/>
    </source>
</evidence>
<evidence type="ECO:0000313" key="2">
    <source>
        <dbReference type="Proteomes" id="UP000238823"/>
    </source>
</evidence>
<dbReference type="AlphaFoldDB" id="A0A2S9YJ53"/>
<organism evidence="1 2">
    <name type="scientific">Enhygromyxa salina</name>
    <dbReference type="NCBI Taxonomy" id="215803"/>
    <lineage>
        <taxon>Bacteria</taxon>
        <taxon>Pseudomonadati</taxon>
        <taxon>Myxococcota</taxon>
        <taxon>Polyangia</taxon>
        <taxon>Nannocystales</taxon>
        <taxon>Nannocystaceae</taxon>
        <taxon>Enhygromyxa</taxon>
    </lineage>
</organism>
<dbReference type="RefSeq" id="WP_106091680.1">
    <property type="nucleotide sequence ID" value="NZ_PVNL01000097.1"/>
</dbReference>
<dbReference type="EMBL" id="PVNL01000097">
    <property type="protein sequence ID" value="PRQ05133.1"/>
    <property type="molecule type" value="Genomic_DNA"/>
</dbReference>
<dbReference type="Pfam" id="PF08747">
    <property type="entry name" value="BrxB"/>
    <property type="match status" value="1"/>
</dbReference>
<protein>
    <recommendedName>
        <fullName evidence="3">DUF1788 domain-containing protein</fullName>
    </recommendedName>
</protein>
<dbReference type="InterPro" id="IPR014858">
    <property type="entry name" value="BrxB"/>
</dbReference>
<comment type="caution">
    <text evidence="1">The sequence shown here is derived from an EMBL/GenBank/DDBJ whole genome shotgun (WGS) entry which is preliminary data.</text>
</comment>
<gene>
    <name evidence="1" type="ORF">ENSA7_47620</name>
</gene>
<dbReference type="OrthoDB" id="1093513at2"/>
<accession>A0A2S9YJ53</accession>
<sequence length="203" mass="23150">MSLSTTFAELESDLIHEDGPRISTMRNYRFCIVVYPPEKEFALRGEVQRLNFNLEQAGWVVKTISLQQLLLDRLRRMEGGIEWLIAHEKKTAARHPQRGLNALEGKIIHEVEGPDGIAKDVIREIQQFVAQNPDKAERTLVLIGRAGALYPFFRNSALLKHIDGHTKQVPVVLLYPGVRVSDTALSFMGQFKPDKDYRPRIYG</sequence>
<proteinExistence type="predicted"/>
<reference evidence="1 2" key="1">
    <citation type="submission" date="2018-03" db="EMBL/GenBank/DDBJ databases">
        <title>Draft Genome Sequences of the Obligatory Marine Myxobacteria Enhygromyxa salina SWB007.</title>
        <authorList>
            <person name="Poehlein A."/>
            <person name="Moghaddam J.A."/>
            <person name="Harms H."/>
            <person name="Alanjari M."/>
            <person name="Koenig G.M."/>
            <person name="Daniel R."/>
            <person name="Schaeberle T.F."/>
        </authorList>
    </citation>
    <scope>NUCLEOTIDE SEQUENCE [LARGE SCALE GENOMIC DNA]</scope>
    <source>
        <strain evidence="1 2">SWB007</strain>
    </source>
</reference>
<evidence type="ECO:0000313" key="1">
    <source>
        <dbReference type="EMBL" id="PRQ05133.1"/>
    </source>
</evidence>